<reference evidence="3" key="1">
    <citation type="submission" date="2024-04" db="EMBL/GenBank/DDBJ databases">
        <authorList>
            <person name="Shaw F."/>
            <person name="Minotto A."/>
        </authorList>
    </citation>
    <scope>NUCLEOTIDE SEQUENCE [LARGE SCALE GENOMIC DNA]</scope>
</reference>
<organism evidence="2 3">
    <name type="scientific">Somion occarium</name>
    <dbReference type="NCBI Taxonomy" id="3059160"/>
    <lineage>
        <taxon>Eukaryota</taxon>
        <taxon>Fungi</taxon>
        <taxon>Dikarya</taxon>
        <taxon>Basidiomycota</taxon>
        <taxon>Agaricomycotina</taxon>
        <taxon>Agaricomycetes</taxon>
        <taxon>Polyporales</taxon>
        <taxon>Cerrenaceae</taxon>
        <taxon>Somion</taxon>
    </lineage>
</organism>
<sequence>MFEDVQFIFLDMSTALVQEWEKAFAKHLDDSIHEKFTFLNCKLEDIPPPHNKFDCIVSPANSYGRLDGGFDYYLSEALAPSHDHDAPTCHVQSVLYREWRGYAPPGTCTIISLLNSPCENNIHGCSYIGLCPTMRVPEEITWNREVIYNCMWSLLVQLDKHNTAIQAGGGAGRRIRSVVIPGLGTGIGEVPIERCAQQMALAFRDFLLSAGNPGKWSSLSWDDATENADDTRVTYGSPSKWSRLL</sequence>
<dbReference type="Pfam" id="PF01661">
    <property type="entry name" value="Macro"/>
    <property type="match status" value="1"/>
</dbReference>
<dbReference type="PROSITE" id="PS51154">
    <property type="entry name" value="MACRO"/>
    <property type="match status" value="1"/>
</dbReference>
<accession>A0ABP1DB25</accession>
<protein>
    <recommendedName>
        <fullName evidence="1">Macro domain-containing protein</fullName>
    </recommendedName>
</protein>
<dbReference type="InterPro" id="IPR002589">
    <property type="entry name" value="Macro_dom"/>
</dbReference>
<evidence type="ECO:0000259" key="1">
    <source>
        <dbReference type="PROSITE" id="PS51154"/>
    </source>
</evidence>
<name>A0ABP1DB25_9APHY</name>
<dbReference type="InterPro" id="IPR043472">
    <property type="entry name" value="Macro_dom-like"/>
</dbReference>
<keyword evidence="3" id="KW-1185">Reference proteome</keyword>
<dbReference type="Gene3D" id="3.40.220.10">
    <property type="entry name" value="Leucine Aminopeptidase, subunit E, domain 1"/>
    <property type="match status" value="1"/>
</dbReference>
<dbReference type="Proteomes" id="UP001497453">
    <property type="component" value="Chromosome 3"/>
</dbReference>
<evidence type="ECO:0000313" key="3">
    <source>
        <dbReference type="Proteomes" id="UP001497453"/>
    </source>
</evidence>
<dbReference type="SUPFAM" id="SSF52949">
    <property type="entry name" value="Macro domain-like"/>
    <property type="match status" value="1"/>
</dbReference>
<evidence type="ECO:0000313" key="2">
    <source>
        <dbReference type="EMBL" id="CAL1705045.1"/>
    </source>
</evidence>
<gene>
    <name evidence="2" type="ORF">GFSPODELE1_LOCUS5252</name>
</gene>
<proteinExistence type="predicted"/>
<feature type="domain" description="Macro" evidence="1">
    <location>
        <begin position="23"/>
        <end position="245"/>
    </location>
</feature>
<dbReference type="EMBL" id="OZ037946">
    <property type="protein sequence ID" value="CAL1705045.1"/>
    <property type="molecule type" value="Genomic_DNA"/>
</dbReference>